<keyword evidence="1" id="KW-1133">Transmembrane helix</keyword>
<organism evidence="2">
    <name type="scientific">Proteinivorax tanatarense</name>
    <dbReference type="NCBI Taxonomy" id="1260629"/>
    <lineage>
        <taxon>Bacteria</taxon>
        <taxon>Bacillati</taxon>
        <taxon>Bacillota</taxon>
        <taxon>Clostridia</taxon>
        <taxon>Eubacteriales</taxon>
        <taxon>Proteinivoracaceae</taxon>
        <taxon>Proteinivorax</taxon>
    </lineage>
</organism>
<feature type="transmembrane region" description="Helical" evidence="1">
    <location>
        <begin position="57"/>
        <end position="78"/>
    </location>
</feature>
<reference evidence="2" key="2">
    <citation type="submission" date="2024-06" db="EMBL/GenBank/DDBJ databases">
        <authorList>
            <person name="Petrova K.O."/>
            <person name="Toshchakov S.V."/>
            <person name="Boltjanskaja Y.V."/>
            <person name="Kevbrin V."/>
        </authorList>
    </citation>
    <scope>NUCLEOTIDE SEQUENCE</scope>
    <source>
        <strain evidence="2">Z-910T</strain>
    </source>
</reference>
<keyword evidence="1" id="KW-0812">Transmembrane</keyword>
<feature type="transmembrane region" description="Helical" evidence="1">
    <location>
        <begin position="99"/>
        <end position="123"/>
    </location>
</feature>
<dbReference type="RefSeq" id="WP_350343893.1">
    <property type="nucleotide sequence ID" value="NZ_CP158367.1"/>
</dbReference>
<keyword evidence="1" id="KW-0472">Membrane</keyword>
<evidence type="ECO:0000313" key="2">
    <source>
        <dbReference type="EMBL" id="XBX75148.1"/>
    </source>
</evidence>
<accession>A0AAU7VN11</accession>
<feature type="transmembrane region" description="Helical" evidence="1">
    <location>
        <begin position="129"/>
        <end position="151"/>
    </location>
</feature>
<name>A0AAU7VN11_9FIRM</name>
<protein>
    <submittedName>
        <fullName evidence="2">Uncharacterized protein</fullName>
    </submittedName>
</protein>
<feature type="transmembrane region" description="Helical" evidence="1">
    <location>
        <begin position="24"/>
        <end position="45"/>
    </location>
</feature>
<dbReference type="AlphaFoldDB" id="A0AAU7VN11"/>
<evidence type="ECO:0000256" key="1">
    <source>
        <dbReference type="SAM" id="Phobius"/>
    </source>
</evidence>
<proteinExistence type="predicted"/>
<reference evidence="2" key="1">
    <citation type="journal article" date="2013" name="Extremophiles">
        <title>Proteinivorax tanatarense gen. nov., sp. nov., an anaerobic, haloalkaliphilic, proteolytic bacterium isolated from a decaying algal bloom, and proposal of Proteinivoraceae fam. nov.</title>
        <authorList>
            <person name="Kevbrin V."/>
            <person name="Boltyanskaya Y."/>
            <person name="Zhilina T."/>
            <person name="Kolganova T."/>
            <person name="Lavrentjeva E."/>
            <person name="Kuznetsov B."/>
        </authorList>
    </citation>
    <scope>NUCLEOTIDE SEQUENCE</scope>
    <source>
        <strain evidence="2">Z-910T</strain>
    </source>
</reference>
<sequence length="156" mass="17442">MSLCLSLVKGCRVSDYLLEFLEKILKGVIIFGVPAIVFNLLFGFYGEKLLEFEPLTITALVLYAIAAFYLAFISFLFLDTNLSLTKIVTKSISLVHQNIATMLKFISIRIIVSFSLLLGILFIQGALQFLLMIVYAFIVGPIFILGLARIYTDLSN</sequence>
<dbReference type="EMBL" id="CP158367">
    <property type="protein sequence ID" value="XBX75148.1"/>
    <property type="molecule type" value="Genomic_DNA"/>
</dbReference>
<gene>
    <name evidence="2" type="ORF">PRVXT_000254</name>
</gene>